<evidence type="ECO:0000256" key="5">
    <source>
        <dbReference type="ARBA" id="ARBA00048542"/>
    </source>
</evidence>
<evidence type="ECO:0000256" key="6">
    <source>
        <dbReference type="HAMAP-Rule" id="MF_01216"/>
    </source>
</evidence>
<keyword evidence="3 6" id="KW-0560">Oxidoreductase</keyword>
<dbReference type="InterPro" id="IPR023048">
    <property type="entry name" value="NADH:quinone_OxRdtase_FMN_depd"/>
</dbReference>
<gene>
    <name evidence="6" type="primary">azoR</name>
    <name evidence="8" type="ORF">IV38_GL001823</name>
    <name evidence="9" type="ORF">IV40_GL001732</name>
</gene>
<evidence type="ECO:0000313" key="9">
    <source>
        <dbReference type="EMBL" id="KRN30547.1"/>
    </source>
</evidence>
<reference evidence="10 11" key="1">
    <citation type="journal article" date="2015" name="Genome Announc.">
        <title>Expanding the biotechnology potential of lactobacilli through comparative genomics of 213 strains and associated genera.</title>
        <authorList>
            <person name="Sun Z."/>
            <person name="Harris H.M."/>
            <person name="McCann A."/>
            <person name="Guo C."/>
            <person name="Argimon S."/>
            <person name="Zhang W."/>
            <person name="Yang X."/>
            <person name="Jeffery I.B."/>
            <person name="Cooney J.C."/>
            <person name="Kagawa T.F."/>
            <person name="Liu W."/>
            <person name="Song Y."/>
            <person name="Salvetti E."/>
            <person name="Wrobel A."/>
            <person name="Rasinkangas P."/>
            <person name="Parkhill J."/>
            <person name="Rea M.C."/>
            <person name="O'Sullivan O."/>
            <person name="Ritari J."/>
            <person name="Douillard F.P."/>
            <person name="Paul Ross R."/>
            <person name="Yang R."/>
            <person name="Briner A.E."/>
            <person name="Felis G.E."/>
            <person name="de Vos W.M."/>
            <person name="Barrangou R."/>
            <person name="Klaenhammer T.R."/>
            <person name="Caufield P.W."/>
            <person name="Cui Y."/>
            <person name="Zhang H."/>
            <person name="O'Toole P.W."/>
        </authorList>
    </citation>
    <scope>NUCLEOTIDE SEQUENCE [LARGE SCALE GENOMIC DNA]</scope>
    <source>
        <strain evidence="8 11">ATCC BAA-66</strain>
        <strain evidence="9 10">DSM 13344</strain>
    </source>
</reference>
<comment type="catalytic activity">
    <reaction evidence="6">
        <text>2 a quinone + NADH + H(+) = 2 a 1,4-benzosemiquinone + NAD(+)</text>
        <dbReference type="Rhea" id="RHEA:65952"/>
        <dbReference type="ChEBI" id="CHEBI:15378"/>
        <dbReference type="ChEBI" id="CHEBI:57540"/>
        <dbReference type="ChEBI" id="CHEBI:57945"/>
        <dbReference type="ChEBI" id="CHEBI:132124"/>
        <dbReference type="ChEBI" id="CHEBI:134225"/>
    </reaction>
</comment>
<comment type="similarity">
    <text evidence="6">Belongs to the azoreductase type 1 family.</text>
</comment>
<dbReference type="EC" id="1.6.5.-" evidence="6"/>
<evidence type="ECO:0000256" key="4">
    <source>
        <dbReference type="ARBA" id="ARBA00023027"/>
    </source>
</evidence>
<sequence length="207" mass="23311">MSKVLVIDAHPLDAAHSHTLTVLDTFMKAYTDLHPDDEIETEKLYDEYLPEIDADMLNGWAALRGGTAFESLSDDQKKKINRFNEFTQQFLDADKVIVANPLWNQNIPTRLKAWFDTTCVAGKSFKYSPDGKPIGLQPDKKALHIQSAGGTYHEQDIGSQYVKRMFSIYGVTAFQQIEIDGIDYAPDKETEIMDAANQQAETVAKTF</sequence>
<keyword evidence="4 6" id="KW-0520">NAD</keyword>
<comment type="cofactor">
    <cofactor evidence="6">
        <name>FMN</name>
        <dbReference type="ChEBI" id="CHEBI:58210"/>
    </cofactor>
    <text evidence="6">Binds 1 FMN per subunit.</text>
</comment>
<evidence type="ECO:0000256" key="3">
    <source>
        <dbReference type="ARBA" id="ARBA00023002"/>
    </source>
</evidence>
<dbReference type="OrthoDB" id="9805013at2"/>
<dbReference type="InterPro" id="IPR003680">
    <property type="entry name" value="Flavodoxin_fold"/>
</dbReference>
<dbReference type="GO" id="GO:0010181">
    <property type="term" value="F:FMN binding"/>
    <property type="evidence" value="ECO:0007669"/>
    <property type="project" value="UniProtKB-UniRule"/>
</dbReference>
<comment type="caution">
    <text evidence="6">Lacks conserved residue(s) required for the propagation of feature annotation.</text>
</comment>
<evidence type="ECO:0000313" key="11">
    <source>
        <dbReference type="Proteomes" id="UP000051751"/>
    </source>
</evidence>
<dbReference type="GO" id="GO:0009055">
    <property type="term" value="F:electron transfer activity"/>
    <property type="evidence" value="ECO:0007669"/>
    <property type="project" value="UniProtKB-UniRule"/>
</dbReference>
<evidence type="ECO:0000256" key="2">
    <source>
        <dbReference type="ARBA" id="ARBA00022643"/>
    </source>
</evidence>
<proteinExistence type="inferred from homology"/>
<dbReference type="GO" id="GO:0016655">
    <property type="term" value="F:oxidoreductase activity, acting on NAD(P)H, quinone or similar compound as acceptor"/>
    <property type="evidence" value="ECO:0007669"/>
    <property type="project" value="InterPro"/>
</dbReference>
<dbReference type="PATRIC" id="fig|81857.3.peg.1840"/>
<dbReference type="EMBL" id="JQAZ01000006">
    <property type="protein sequence ID" value="KRN30547.1"/>
    <property type="molecule type" value="Genomic_DNA"/>
</dbReference>
<dbReference type="PANTHER" id="PTHR43741:SF7">
    <property type="entry name" value="FMN-DEPENDENT NADH:QUINONE OXIDOREDUCTASE"/>
    <property type="match status" value="1"/>
</dbReference>
<comment type="function">
    <text evidence="6">Quinone reductase that provides resistance to thiol-specific stress caused by electrophilic quinones.</text>
</comment>
<accession>A0A0R2FPT0</accession>
<dbReference type="GO" id="GO:0016652">
    <property type="term" value="F:oxidoreductase activity, acting on NAD(P)H as acceptor"/>
    <property type="evidence" value="ECO:0007669"/>
    <property type="project" value="UniProtKB-UniRule"/>
</dbReference>
<comment type="subunit">
    <text evidence="6">Homodimer.</text>
</comment>
<dbReference type="AlphaFoldDB" id="A0A0R2FPT0"/>
<feature type="binding site" evidence="6">
    <location>
        <begin position="147"/>
        <end position="150"/>
    </location>
    <ligand>
        <name>FMN</name>
        <dbReference type="ChEBI" id="CHEBI:58210"/>
    </ligand>
</feature>
<keyword evidence="2 6" id="KW-0288">FMN</keyword>
<feature type="domain" description="Flavodoxin-like fold" evidence="7">
    <location>
        <begin position="2"/>
        <end position="201"/>
    </location>
</feature>
<dbReference type="SUPFAM" id="SSF52218">
    <property type="entry name" value="Flavoproteins"/>
    <property type="match status" value="1"/>
</dbReference>
<dbReference type="Gene3D" id="3.40.50.360">
    <property type="match status" value="1"/>
</dbReference>
<comment type="caution">
    <text evidence="9">The sequence shown here is derived from an EMBL/GenBank/DDBJ whole genome shotgun (WGS) entry which is preliminary data.</text>
</comment>
<comment type="catalytic activity">
    <reaction evidence="5">
        <text>N,N-dimethyl-1,4-phenylenediamine + anthranilate + 2 NAD(+) = 2-(4-dimethylaminophenyl)diazenylbenzoate + 2 NADH + 2 H(+)</text>
        <dbReference type="Rhea" id="RHEA:55872"/>
        <dbReference type="ChEBI" id="CHEBI:15378"/>
        <dbReference type="ChEBI" id="CHEBI:15783"/>
        <dbReference type="ChEBI" id="CHEBI:16567"/>
        <dbReference type="ChEBI" id="CHEBI:57540"/>
        <dbReference type="ChEBI" id="CHEBI:57945"/>
        <dbReference type="ChEBI" id="CHEBI:71579"/>
        <dbReference type="EC" id="1.7.1.17"/>
    </reaction>
    <physiologicalReaction direction="right-to-left" evidence="5">
        <dbReference type="Rhea" id="RHEA:55874"/>
    </physiologicalReaction>
</comment>
<evidence type="ECO:0000313" key="8">
    <source>
        <dbReference type="EMBL" id="KRN27982.1"/>
    </source>
</evidence>
<evidence type="ECO:0000256" key="1">
    <source>
        <dbReference type="ARBA" id="ARBA00022630"/>
    </source>
</evidence>
<dbReference type="Proteomes" id="UP000051645">
    <property type="component" value="Unassembled WGS sequence"/>
</dbReference>
<dbReference type="EMBL" id="JQAT01000005">
    <property type="protein sequence ID" value="KRN27982.1"/>
    <property type="molecule type" value="Genomic_DNA"/>
</dbReference>
<evidence type="ECO:0000259" key="7">
    <source>
        <dbReference type="Pfam" id="PF02525"/>
    </source>
</evidence>
<dbReference type="EC" id="1.7.1.17" evidence="6"/>
<dbReference type="Pfam" id="PF02525">
    <property type="entry name" value="Flavodoxin_2"/>
    <property type="match status" value="1"/>
</dbReference>
<dbReference type="STRING" id="81857.IV38_GL001823"/>
<dbReference type="InterPro" id="IPR029039">
    <property type="entry name" value="Flavoprotein-like_sf"/>
</dbReference>
<dbReference type="InterPro" id="IPR050104">
    <property type="entry name" value="FMN-dep_NADH:Q_OxRdtase_AzoR1"/>
</dbReference>
<protein>
    <recommendedName>
        <fullName evidence="6">FMN dependent NADH:quinone oxidoreductase</fullName>
        <ecNumber evidence="6">1.6.5.-</ecNumber>
    </recommendedName>
    <alternativeName>
        <fullName evidence="6">Azo-dye reductase</fullName>
    </alternativeName>
    <alternativeName>
        <fullName evidence="6">FMN-dependent NADH-azo compound oxidoreductase</fullName>
    </alternativeName>
    <alternativeName>
        <fullName evidence="6">FMN-dependent NADH-azoreductase</fullName>
        <ecNumber evidence="6">1.7.1.17</ecNumber>
    </alternativeName>
</protein>
<dbReference type="RefSeq" id="WP_057770427.1">
    <property type="nucleotide sequence ID" value="NZ_JQAT01000005.1"/>
</dbReference>
<keyword evidence="1 6" id="KW-0285">Flavoprotein</keyword>
<dbReference type="Proteomes" id="UP000051751">
    <property type="component" value="Unassembled WGS sequence"/>
</dbReference>
<organism evidence="9 10">
    <name type="scientific">Lactobacillus selangorensis</name>
    <dbReference type="NCBI Taxonomy" id="81857"/>
    <lineage>
        <taxon>Bacteria</taxon>
        <taxon>Bacillati</taxon>
        <taxon>Bacillota</taxon>
        <taxon>Bacilli</taxon>
        <taxon>Lactobacillales</taxon>
        <taxon>Lactobacillaceae</taxon>
        <taxon>Lactobacillus</taxon>
    </lineage>
</organism>
<comment type="function">
    <text evidence="6">Also exhibits azoreductase activity. Catalyzes the reductive cleavage of the azo bond in aromatic azo compounds to the corresponding amines.</text>
</comment>
<evidence type="ECO:0000313" key="10">
    <source>
        <dbReference type="Proteomes" id="UP000051645"/>
    </source>
</evidence>
<dbReference type="PANTHER" id="PTHR43741">
    <property type="entry name" value="FMN-DEPENDENT NADH-AZOREDUCTASE 1"/>
    <property type="match status" value="1"/>
</dbReference>
<keyword evidence="10" id="KW-1185">Reference proteome</keyword>
<name>A0A0R2FPT0_9LACO</name>
<dbReference type="HAMAP" id="MF_01216">
    <property type="entry name" value="Azoreductase_type1"/>
    <property type="match status" value="1"/>
</dbReference>